<evidence type="ECO:0000256" key="4">
    <source>
        <dbReference type="ARBA" id="ARBA00022777"/>
    </source>
</evidence>
<dbReference type="PROSITE" id="PS01075">
    <property type="entry name" value="ACETATE_KINASE_1"/>
    <property type="match status" value="1"/>
</dbReference>
<feature type="binding site" evidence="6">
    <location>
        <position position="29"/>
    </location>
    <ligand>
        <name>ATP</name>
        <dbReference type="ChEBI" id="CHEBI:30616"/>
    </ligand>
</feature>
<comment type="subcellular location">
    <subcellularLocation>
        <location evidence="6">Cytoplasm</location>
    </subcellularLocation>
</comment>
<dbReference type="PIRSF" id="PIRSF000722">
    <property type="entry name" value="Acetate_prop_kin"/>
    <property type="match status" value="1"/>
</dbReference>
<accession>A0A495Y051</accession>
<dbReference type="PROSITE" id="PS01076">
    <property type="entry name" value="ACETATE_KINASE_2"/>
    <property type="match status" value="1"/>
</dbReference>
<comment type="caution">
    <text evidence="8">The sequence shown here is derived from an EMBL/GenBank/DDBJ whole genome shotgun (WGS) entry which is preliminary data.</text>
</comment>
<evidence type="ECO:0000256" key="5">
    <source>
        <dbReference type="ARBA" id="ARBA00022840"/>
    </source>
</evidence>
<dbReference type="Pfam" id="PF00871">
    <property type="entry name" value="Acetate_kinase"/>
    <property type="match status" value="1"/>
</dbReference>
<name>A0A495Y051_9MICO</name>
<dbReference type="EMBL" id="RBXT01000001">
    <property type="protein sequence ID" value="RKT78775.1"/>
    <property type="molecule type" value="Genomic_DNA"/>
</dbReference>
<keyword evidence="3 6" id="KW-0547">Nucleotide-binding</keyword>
<dbReference type="AlphaFoldDB" id="A0A495Y051"/>
<comment type="subunit">
    <text evidence="6">Homodimer.</text>
</comment>
<dbReference type="CDD" id="cd24010">
    <property type="entry name" value="ASKHA_NBD_AcK_PK"/>
    <property type="match status" value="1"/>
</dbReference>
<evidence type="ECO:0000313" key="8">
    <source>
        <dbReference type="EMBL" id="RKT78775.1"/>
    </source>
</evidence>
<dbReference type="SUPFAM" id="SSF53067">
    <property type="entry name" value="Actin-like ATPase domain"/>
    <property type="match status" value="2"/>
</dbReference>
<keyword evidence="2 6" id="KW-0808">Transferase</keyword>
<protein>
    <recommendedName>
        <fullName evidence="6">Acetate kinase</fullName>
        <ecNumber evidence="6">2.7.2.1</ecNumber>
    </recommendedName>
    <alternativeName>
        <fullName evidence="6">Acetokinase</fullName>
    </alternativeName>
</protein>
<feature type="binding site" evidence="6">
    <location>
        <position position="92"/>
    </location>
    <ligand>
        <name>substrate</name>
    </ligand>
</feature>
<dbReference type="Proteomes" id="UP000278440">
    <property type="component" value="Unassembled WGS sequence"/>
</dbReference>
<dbReference type="PANTHER" id="PTHR21060">
    <property type="entry name" value="ACETATE KINASE"/>
    <property type="match status" value="1"/>
</dbReference>
<comment type="function">
    <text evidence="6">Catalyzes the formation of acetyl phosphate from acetate and ATP. Can also catalyze the reverse reaction.</text>
</comment>
<dbReference type="InterPro" id="IPR004372">
    <property type="entry name" value="Ac/propionate_kinase"/>
</dbReference>
<feature type="binding site" evidence="6">
    <location>
        <position position="384"/>
    </location>
    <ligand>
        <name>Mg(2+)</name>
        <dbReference type="ChEBI" id="CHEBI:18420"/>
    </ligand>
</feature>
<keyword evidence="6" id="KW-0479">Metal-binding</keyword>
<dbReference type="InterPro" id="IPR023865">
    <property type="entry name" value="Aliphatic_acid_kinase_CS"/>
</dbReference>
<evidence type="ECO:0000313" key="9">
    <source>
        <dbReference type="Proteomes" id="UP000278440"/>
    </source>
</evidence>
<dbReference type="GO" id="GO:0005737">
    <property type="term" value="C:cytoplasm"/>
    <property type="evidence" value="ECO:0007669"/>
    <property type="project" value="UniProtKB-SubCell"/>
</dbReference>
<gene>
    <name evidence="6" type="primary">ackA</name>
    <name evidence="8" type="ORF">DFJ68_2225</name>
</gene>
<dbReference type="GO" id="GO:0008776">
    <property type="term" value="F:acetate kinase activity"/>
    <property type="evidence" value="ECO:0007669"/>
    <property type="project" value="UniProtKB-UniRule"/>
</dbReference>
<comment type="catalytic activity">
    <reaction evidence="6">
        <text>acetate + ATP = acetyl phosphate + ADP</text>
        <dbReference type="Rhea" id="RHEA:11352"/>
        <dbReference type="ChEBI" id="CHEBI:22191"/>
        <dbReference type="ChEBI" id="CHEBI:30089"/>
        <dbReference type="ChEBI" id="CHEBI:30616"/>
        <dbReference type="ChEBI" id="CHEBI:456216"/>
        <dbReference type="EC" id="2.7.2.1"/>
    </reaction>
</comment>
<keyword evidence="4 6" id="KW-0418">Kinase</keyword>
<dbReference type="NCBIfam" id="TIGR00016">
    <property type="entry name" value="ackA"/>
    <property type="match status" value="1"/>
</dbReference>
<dbReference type="GO" id="GO:0006085">
    <property type="term" value="P:acetyl-CoA biosynthetic process"/>
    <property type="evidence" value="ECO:0007669"/>
    <property type="project" value="UniProtKB-UniRule"/>
</dbReference>
<feature type="site" description="Transition state stabilizer" evidence="6">
    <location>
        <position position="180"/>
    </location>
</feature>
<evidence type="ECO:0000256" key="7">
    <source>
        <dbReference type="RuleBase" id="RU003835"/>
    </source>
</evidence>
<dbReference type="InterPro" id="IPR000890">
    <property type="entry name" value="Aliphatic_acid_kin_short-chain"/>
</dbReference>
<dbReference type="RefSeq" id="WP_121033206.1">
    <property type="nucleotide sequence ID" value="NZ_RBXT01000001.1"/>
</dbReference>
<dbReference type="GO" id="GO:0005524">
    <property type="term" value="F:ATP binding"/>
    <property type="evidence" value="ECO:0007669"/>
    <property type="project" value="UniProtKB-KW"/>
</dbReference>
<dbReference type="PANTHER" id="PTHR21060:SF15">
    <property type="entry name" value="ACETATE KINASE-RELATED"/>
    <property type="match status" value="1"/>
</dbReference>
<evidence type="ECO:0000256" key="1">
    <source>
        <dbReference type="ARBA" id="ARBA00008748"/>
    </source>
</evidence>
<feature type="binding site" evidence="6">
    <location>
        <position position="22"/>
    </location>
    <ligand>
        <name>Mg(2+)</name>
        <dbReference type="ChEBI" id="CHEBI:18420"/>
    </ligand>
</feature>
<comment type="pathway">
    <text evidence="6">Metabolic intermediate biosynthesis; acetyl-CoA biosynthesis; acetyl-CoA from acetate: step 1/2.</text>
</comment>
<dbReference type="PRINTS" id="PR00471">
    <property type="entry name" value="ACETATEKNASE"/>
</dbReference>
<feature type="binding site" evidence="6">
    <location>
        <begin position="282"/>
        <end position="284"/>
    </location>
    <ligand>
        <name>ATP</name>
        <dbReference type="ChEBI" id="CHEBI:30616"/>
    </ligand>
</feature>
<sequence>MTEPPTQPTTEPTTDQPVLVLNAGSSSLKYQLVVPESGHVLASGTVERIGEGGGDGGGGPADHAEALQQMQQRLRDDGVDLQAVGLRAVGHRVVHGGPDFSDPVLVDDEVLSRVRDLVPLAPLHNPGAITGIEAAQEAYDVPQVAVFDTAFFSDLPAAAATYALPRDLAREHRLRRYGFHGTSHRYVAGATADLLGRPLADLDQVVLHLGNGCSASAVHGGRAVDTSMGLTPLEGLVMGTRSGDVDPGLHAFLHREAGLSLDEVDELLNKRSGLQGIAGVNDFREVVRRKDAGDDDARLAFDVFVHRLKHYVGAYLAQLGRLDVLVFTAGIGQNSPPVRAAVVEGLGGLGLSVDPERNEARKNEARVISPDGSPVTVAVVPTNEELAIARQAAEVLSRG</sequence>
<dbReference type="UniPathway" id="UPA00340">
    <property type="reaction ID" value="UER00458"/>
</dbReference>
<evidence type="ECO:0000256" key="3">
    <source>
        <dbReference type="ARBA" id="ARBA00022741"/>
    </source>
</evidence>
<feature type="binding site" evidence="6">
    <location>
        <begin position="208"/>
        <end position="212"/>
    </location>
    <ligand>
        <name>ATP</name>
        <dbReference type="ChEBI" id="CHEBI:30616"/>
    </ligand>
</feature>
<dbReference type="OrthoDB" id="9802453at2"/>
<reference evidence="8 9" key="1">
    <citation type="submission" date="2018-10" db="EMBL/GenBank/DDBJ databases">
        <title>Sequencing the genomes of 1000 actinobacteria strains.</title>
        <authorList>
            <person name="Klenk H.-P."/>
        </authorList>
    </citation>
    <scope>NUCLEOTIDE SEQUENCE [LARGE SCALE GENOMIC DNA]</scope>
    <source>
        <strain evidence="8 9">DSM 44267</strain>
    </source>
</reference>
<dbReference type="HAMAP" id="MF_00020">
    <property type="entry name" value="Acetate_kinase"/>
    <property type="match status" value="1"/>
</dbReference>
<feature type="site" description="Transition state stabilizer" evidence="6">
    <location>
        <position position="241"/>
    </location>
</feature>
<keyword evidence="6" id="KW-0460">Magnesium</keyword>
<comment type="caution">
    <text evidence="6">Lacks conserved residue(s) required for the propagation of feature annotation.</text>
</comment>
<organism evidence="8 9">
    <name type="scientific">Terracoccus luteus</name>
    <dbReference type="NCBI Taxonomy" id="53356"/>
    <lineage>
        <taxon>Bacteria</taxon>
        <taxon>Bacillati</taxon>
        <taxon>Actinomycetota</taxon>
        <taxon>Actinomycetes</taxon>
        <taxon>Micrococcales</taxon>
        <taxon>Intrasporangiaceae</taxon>
        <taxon>Terracoccus</taxon>
    </lineage>
</organism>
<dbReference type="EC" id="2.7.2.1" evidence="6"/>
<proteinExistence type="inferred from homology"/>
<evidence type="ECO:0000256" key="6">
    <source>
        <dbReference type="HAMAP-Rule" id="MF_00020"/>
    </source>
</evidence>
<keyword evidence="6" id="KW-0963">Cytoplasm</keyword>
<dbReference type="GO" id="GO:0006083">
    <property type="term" value="P:acetate metabolic process"/>
    <property type="evidence" value="ECO:0007669"/>
    <property type="project" value="TreeGrafter"/>
</dbReference>
<keyword evidence="5 6" id="KW-0067">ATP-binding</keyword>
<evidence type="ECO:0000256" key="2">
    <source>
        <dbReference type="ARBA" id="ARBA00022679"/>
    </source>
</evidence>
<dbReference type="InterPro" id="IPR043129">
    <property type="entry name" value="ATPase_NBD"/>
</dbReference>
<comment type="similarity">
    <text evidence="1 6 7">Belongs to the acetokinase family.</text>
</comment>
<feature type="active site" description="Proton donor/acceptor" evidence="6">
    <location>
        <position position="148"/>
    </location>
</feature>
<dbReference type="GO" id="GO:0000287">
    <property type="term" value="F:magnesium ion binding"/>
    <property type="evidence" value="ECO:0007669"/>
    <property type="project" value="UniProtKB-UniRule"/>
</dbReference>
<keyword evidence="9" id="KW-1185">Reference proteome</keyword>
<dbReference type="Gene3D" id="3.30.420.40">
    <property type="match status" value="2"/>
</dbReference>
<comment type="cofactor">
    <cofactor evidence="6">
        <name>Mg(2+)</name>
        <dbReference type="ChEBI" id="CHEBI:18420"/>
    </cofactor>
    <cofactor evidence="6">
        <name>Mn(2+)</name>
        <dbReference type="ChEBI" id="CHEBI:29035"/>
    </cofactor>
    <text evidence="6">Mg(2+). Can also accept Mn(2+).</text>
</comment>